<keyword evidence="6 8" id="KW-0472">Membrane</keyword>
<dbReference type="EMBL" id="JAFBBU010000001">
    <property type="protein sequence ID" value="MBM7471567.1"/>
    <property type="molecule type" value="Genomic_DNA"/>
</dbReference>
<sequence length="518" mass="54763">MHTPAAAVVVNDRRAIIRTGILALLLALMAGATALMVGTFGYFDPASPAASTVSGQGVVWVTAALWLLFAAALWIVRKVPARAAIVLVLAGSALLSGAALAGPPNTSTDSARYAWDGIVQNQGISPYAHTPADDALAPFRTSWLFPDAVPDNDSHPQCEGPRIERTISVPSFTVLCTAINRPQVHTIYPPVAELYFAGVRFVVDPSVEYWPFQVTGALISVAISGLLVLTLLRRRMNPRWAAIWAWSPFVAAEAVTNSHVDALAAVLLLAATLLVARSALAEQARHTSDVDARGGSGSPSWPGVHRRQNVVRSVQVIAGGVLFGLAVAVKLVPVIGAPALLGRHPFRVAIPAAFAFVAVYVPYVLATGIAVIGFLPGYLSEEGYDDGSRFALLSIILPGSAALVVAAAVLLVTAVLVWRRTDPANPWLGQVVMIGTTLLVVTPHYSWYALLLVPFIALSGRWEWLAVPAALTAGLLVPTLLVARVSFSLAIVVVLAGLAHRTYRQRVYGRAPASAPVE</sequence>
<evidence type="ECO:0000256" key="1">
    <source>
        <dbReference type="ARBA" id="ARBA00004651"/>
    </source>
</evidence>
<evidence type="ECO:0000256" key="6">
    <source>
        <dbReference type="ARBA" id="ARBA00023136"/>
    </source>
</evidence>
<dbReference type="Pfam" id="PF09594">
    <property type="entry name" value="GT87"/>
    <property type="match status" value="1"/>
</dbReference>
<comment type="caution">
    <text evidence="9">The sequence shown here is derived from an EMBL/GenBank/DDBJ whole genome shotgun (WGS) entry which is preliminary data.</text>
</comment>
<evidence type="ECO:0000256" key="3">
    <source>
        <dbReference type="ARBA" id="ARBA00022679"/>
    </source>
</evidence>
<protein>
    <recommendedName>
        <fullName evidence="11">DUF2029 domain-containing protein</fullName>
    </recommendedName>
</protein>
<evidence type="ECO:0000256" key="8">
    <source>
        <dbReference type="SAM" id="Phobius"/>
    </source>
</evidence>
<feature type="transmembrane region" description="Helical" evidence="8">
    <location>
        <begin position="58"/>
        <end position="76"/>
    </location>
</feature>
<feature type="transmembrane region" description="Helical" evidence="8">
    <location>
        <begin position="83"/>
        <end position="102"/>
    </location>
</feature>
<reference evidence="9 10" key="1">
    <citation type="submission" date="2021-01" db="EMBL/GenBank/DDBJ databases">
        <title>Sequencing the genomes of 1000 actinobacteria strains.</title>
        <authorList>
            <person name="Klenk H.-P."/>
        </authorList>
    </citation>
    <scope>NUCLEOTIDE SEQUENCE [LARGE SCALE GENOMIC DNA]</scope>
    <source>
        <strain evidence="9 10">DSM 13057</strain>
    </source>
</reference>
<feature type="transmembrane region" description="Helical" evidence="8">
    <location>
        <begin position="210"/>
        <end position="232"/>
    </location>
</feature>
<keyword evidence="3" id="KW-0808">Transferase</keyword>
<evidence type="ECO:0000256" key="5">
    <source>
        <dbReference type="ARBA" id="ARBA00022989"/>
    </source>
</evidence>
<evidence type="ECO:0000313" key="10">
    <source>
        <dbReference type="Proteomes" id="UP000776164"/>
    </source>
</evidence>
<evidence type="ECO:0000256" key="2">
    <source>
        <dbReference type="ARBA" id="ARBA00022475"/>
    </source>
</evidence>
<comment type="subcellular location">
    <subcellularLocation>
        <location evidence="1">Cell membrane</location>
        <topology evidence="1">Multi-pass membrane protein</topology>
    </subcellularLocation>
</comment>
<dbReference type="InterPro" id="IPR018584">
    <property type="entry name" value="GT87"/>
</dbReference>
<feature type="transmembrane region" description="Helical" evidence="8">
    <location>
        <begin position="390"/>
        <end position="418"/>
    </location>
</feature>
<feature type="transmembrane region" description="Helical" evidence="8">
    <location>
        <begin position="316"/>
        <end position="341"/>
    </location>
</feature>
<evidence type="ECO:0000313" key="9">
    <source>
        <dbReference type="EMBL" id="MBM7471567.1"/>
    </source>
</evidence>
<evidence type="ECO:0008006" key="11">
    <source>
        <dbReference type="Google" id="ProtNLM"/>
    </source>
</evidence>
<dbReference type="RefSeq" id="WP_205107646.1">
    <property type="nucleotide sequence ID" value="NZ_BAAAHT010000013.1"/>
</dbReference>
<keyword evidence="10" id="KW-1185">Reference proteome</keyword>
<feature type="transmembrane region" description="Helical" evidence="8">
    <location>
        <begin position="353"/>
        <end position="378"/>
    </location>
</feature>
<gene>
    <name evidence="9" type="ORF">JOE66_001201</name>
</gene>
<comment type="similarity">
    <text evidence="7">Belongs to the glycosyltransferase 87 family.</text>
</comment>
<accession>A0ABS2L387</accession>
<evidence type="ECO:0000256" key="4">
    <source>
        <dbReference type="ARBA" id="ARBA00022692"/>
    </source>
</evidence>
<keyword evidence="2" id="KW-1003">Cell membrane</keyword>
<dbReference type="Proteomes" id="UP000776164">
    <property type="component" value="Unassembled WGS sequence"/>
</dbReference>
<feature type="transmembrane region" description="Helical" evidence="8">
    <location>
        <begin position="448"/>
        <end position="467"/>
    </location>
</feature>
<feature type="transmembrane region" description="Helical" evidence="8">
    <location>
        <begin position="21"/>
        <end position="43"/>
    </location>
</feature>
<feature type="transmembrane region" description="Helical" evidence="8">
    <location>
        <begin position="262"/>
        <end position="280"/>
    </location>
</feature>
<keyword evidence="4 8" id="KW-0812">Transmembrane</keyword>
<proteinExistence type="inferred from homology"/>
<keyword evidence="5 8" id="KW-1133">Transmembrane helix</keyword>
<organism evidence="9 10">
    <name type="scientific">Subtercola frigoramans</name>
    <dbReference type="NCBI Taxonomy" id="120298"/>
    <lineage>
        <taxon>Bacteria</taxon>
        <taxon>Bacillati</taxon>
        <taxon>Actinomycetota</taxon>
        <taxon>Actinomycetes</taxon>
        <taxon>Micrococcales</taxon>
        <taxon>Microbacteriaceae</taxon>
        <taxon>Subtercola</taxon>
    </lineage>
</organism>
<evidence type="ECO:0000256" key="7">
    <source>
        <dbReference type="ARBA" id="ARBA00024033"/>
    </source>
</evidence>
<name>A0ABS2L387_9MICO</name>
<feature type="transmembrane region" description="Helical" evidence="8">
    <location>
        <begin position="473"/>
        <end position="498"/>
    </location>
</feature>